<name>A0A7C4NTL8_9BACT</name>
<comment type="caution">
    <text evidence="2">The sequence shown here is derived from an EMBL/GenBank/DDBJ whole genome shotgun (WGS) entry which is preliminary data.</text>
</comment>
<evidence type="ECO:0000259" key="1">
    <source>
        <dbReference type="PROSITE" id="PS50987"/>
    </source>
</evidence>
<gene>
    <name evidence="2" type="ORF">ENT66_05355</name>
</gene>
<dbReference type="Gene3D" id="1.10.10.10">
    <property type="entry name" value="Winged helix-like DNA-binding domain superfamily/Winged helix DNA-binding domain"/>
    <property type="match status" value="1"/>
</dbReference>
<dbReference type="GO" id="GO:0003700">
    <property type="term" value="F:DNA-binding transcription factor activity"/>
    <property type="evidence" value="ECO:0007669"/>
    <property type="project" value="InterPro"/>
</dbReference>
<dbReference type="PROSITE" id="PS50987">
    <property type="entry name" value="HTH_ARSR_2"/>
    <property type="match status" value="1"/>
</dbReference>
<dbReference type="InterPro" id="IPR036390">
    <property type="entry name" value="WH_DNA-bd_sf"/>
</dbReference>
<dbReference type="InterPro" id="IPR001845">
    <property type="entry name" value="HTH_ArsR_DNA-bd_dom"/>
</dbReference>
<dbReference type="AlphaFoldDB" id="A0A7C4NTL8"/>
<dbReference type="SUPFAM" id="SSF46785">
    <property type="entry name" value="Winged helix' DNA-binding domain"/>
    <property type="match status" value="1"/>
</dbReference>
<proteinExistence type="predicted"/>
<organism evidence="2">
    <name type="scientific">Thermodesulfobacterium geofontis</name>
    <dbReference type="NCBI Taxonomy" id="1295609"/>
    <lineage>
        <taxon>Bacteria</taxon>
        <taxon>Pseudomonadati</taxon>
        <taxon>Thermodesulfobacteriota</taxon>
        <taxon>Thermodesulfobacteria</taxon>
        <taxon>Thermodesulfobacteriales</taxon>
        <taxon>Thermodesulfobacteriaceae</taxon>
        <taxon>Thermodesulfobacterium</taxon>
    </lineage>
</organism>
<dbReference type="InterPro" id="IPR036388">
    <property type="entry name" value="WH-like_DNA-bd_sf"/>
</dbReference>
<feature type="domain" description="HTH arsR-type" evidence="1">
    <location>
        <begin position="43"/>
        <end position="122"/>
    </location>
</feature>
<accession>A0A7C4NTL8</accession>
<reference evidence="2" key="1">
    <citation type="journal article" date="2020" name="mSystems">
        <title>Genome- and Community-Level Interaction Insights into Carbon Utilization and Element Cycling Functions of Hydrothermarchaeota in Hydrothermal Sediment.</title>
        <authorList>
            <person name="Zhou Z."/>
            <person name="Liu Y."/>
            <person name="Xu W."/>
            <person name="Pan J."/>
            <person name="Luo Z.H."/>
            <person name="Li M."/>
        </authorList>
    </citation>
    <scope>NUCLEOTIDE SEQUENCE [LARGE SCALE GENOMIC DNA]</scope>
    <source>
        <strain evidence="2">SpSt-6</strain>
    </source>
</reference>
<protein>
    <recommendedName>
        <fullName evidence="1">HTH arsR-type domain-containing protein</fullName>
    </recommendedName>
</protein>
<dbReference type="EMBL" id="DSZN01000092">
    <property type="protein sequence ID" value="HGQ85757.1"/>
    <property type="molecule type" value="Genomic_DNA"/>
</dbReference>
<evidence type="ECO:0000313" key="2">
    <source>
        <dbReference type="EMBL" id="HGQ85757.1"/>
    </source>
</evidence>
<sequence length="122" mass="14307">MDLVFCLPEKYQFRALEKFKEWMIESIEERREKFIKEQNEKLLIEEDRSIQKMRVDLGPVQVSVLKALIDIGGEGTVKELALILGKTSDQVRHALYLLKNKGLVGRERKGRYFVKNVIKVEK</sequence>